<keyword evidence="3" id="KW-1185">Reference proteome</keyword>
<dbReference type="RefSeq" id="WP_285931491.1">
    <property type="nucleotide sequence ID" value="NZ_JASTZU010000027.1"/>
</dbReference>
<evidence type="ECO:0000313" key="3">
    <source>
        <dbReference type="Proteomes" id="UP001235343"/>
    </source>
</evidence>
<evidence type="ECO:0000313" key="2">
    <source>
        <dbReference type="EMBL" id="MDL4840443.1"/>
    </source>
</evidence>
<accession>A0ABT7L3K0</accession>
<evidence type="ECO:0000256" key="1">
    <source>
        <dbReference type="SAM" id="Phobius"/>
    </source>
</evidence>
<feature type="transmembrane region" description="Helical" evidence="1">
    <location>
        <begin position="143"/>
        <end position="160"/>
    </location>
</feature>
<feature type="transmembrane region" description="Helical" evidence="1">
    <location>
        <begin position="64"/>
        <end position="82"/>
    </location>
</feature>
<gene>
    <name evidence="2" type="ORF">QQS35_08295</name>
</gene>
<organism evidence="2 3">
    <name type="scientific">Aquibacillus rhizosphaerae</name>
    <dbReference type="NCBI Taxonomy" id="3051431"/>
    <lineage>
        <taxon>Bacteria</taxon>
        <taxon>Bacillati</taxon>
        <taxon>Bacillota</taxon>
        <taxon>Bacilli</taxon>
        <taxon>Bacillales</taxon>
        <taxon>Bacillaceae</taxon>
        <taxon>Aquibacillus</taxon>
    </lineage>
</organism>
<keyword evidence="1" id="KW-1133">Transmembrane helix</keyword>
<proteinExistence type="predicted"/>
<dbReference type="Proteomes" id="UP001235343">
    <property type="component" value="Unassembled WGS sequence"/>
</dbReference>
<feature type="transmembrane region" description="Helical" evidence="1">
    <location>
        <begin position="94"/>
        <end position="113"/>
    </location>
</feature>
<dbReference type="NCBIfam" id="NF041644">
    <property type="entry name" value="CBO0543_fam"/>
    <property type="match status" value="1"/>
</dbReference>
<keyword evidence="1" id="KW-0472">Membrane</keyword>
<dbReference type="EMBL" id="JASTZU010000027">
    <property type="protein sequence ID" value="MDL4840443.1"/>
    <property type="molecule type" value="Genomic_DNA"/>
</dbReference>
<dbReference type="InterPro" id="IPR048147">
    <property type="entry name" value="CBO0543-like"/>
</dbReference>
<reference evidence="2 3" key="1">
    <citation type="submission" date="2023-06" db="EMBL/GenBank/DDBJ databases">
        <title>Aquibacillus rhizosphaerae LR5S19.</title>
        <authorList>
            <person name="Sun J.-Q."/>
        </authorList>
    </citation>
    <scope>NUCLEOTIDE SEQUENCE [LARGE SCALE GENOMIC DNA]</scope>
    <source>
        <strain evidence="2 3">LR5S19</strain>
    </source>
</reference>
<comment type="caution">
    <text evidence="2">The sequence shown here is derived from an EMBL/GenBank/DDBJ whole genome shotgun (WGS) entry which is preliminary data.</text>
</comment>
<feature type="transmembrane region" description="Helical" evidence="1">
    <location>
        <begin position="119"/>
        <end position="138"/>
    </location>
</feature>
<sequence>MHIGLALLMILSVWLRGDWRNWQKYHTVMLYYAIGNLTYNFLTANYFLWRMDGDFISNHTLTEMIYTFIIFPGTALLFICNYPSDLRKIIKHYLFWIGLYVGVEAFMTITGHIDYQYGWNLVWSAAFDCIMFPMMRLFYKRPLLAYFISIFIAIFFLWYYKVPVHLPVEER</sequence>
<name>A0ABT7L3K0_9BACI</name>
<protein>
    <submittedName>
        <fullName evidence="2">CBO0543 family protein</fullName>
    </submittedName>
</protein>
<keyword evidence="1" id="KW-0812">Transmembrane</keyword>
<feature type="transmembrane region" description="Helical" evidence="1">
    <location>
        <begin position="29"/>
        <end position="49"/>
    </location>
</feature>